<dbReference type="Proteomes" id="UP000298030">
    <property type="component" value="Unassembled WGS sequence"/>
</dbReference>
<proteinExistence type="predicted"/>
<dbReference type="OrthoDB" id="3209747at2759"/>
<evidence type="ECO:0000313" key="2">
    <source>
        <dbReference type="Proteomes" id="UP000298030"/>
    </source>
</evidence>
<name>A0A4Y7TEW3_COPMI</name>
<dbReference type="Gene3D" id="3.80.10.10">
    <property type="entry name" value="Ribonuclease Inhibitor"/>
    <property type="match status" value="1"/>
</dbReference>
<gene>
    <name evidence="1" type="ORF">FA13DRAFT_1709039</name>
</gene>
<dbReference type="SUPFAM" id="SSF52047">
    <property type="entry name" value="RNI-like"/>
    <property type="match status" value="1"/>
</dbReference>
<accession>A0A4Y7TEW3</accession>
<reference evidence="1 2" key="1">
    <citation type="journal article" date="2019" name="Nat. Ecol. Evol.">
        <title>Megaphylogeny resolves global patterns of mushroom evolution.</title>
        <authorList>
            <person name="Varga T."/>
            <person name="Krizsan K."/>
            <person name="Foldi C."/>
            <person name="Dima B."/>
            <person name="Sanchez-Garcia M."/>
            <person name="Sanchez-Ramirez S."/>
            <person name="Szollosi G.J."/>
            <person name="Szarkandi J.G."/>
            <person name="Papp V."/>
            <person name="Albert L."/>
            <person name="Andreopoulos W."/>
            <person name="Angelini C."/>
            <person name="Antonin V."/>
            <person name="Barry K.W."/>
            <person name="Bougher N.L."/>
            <person name="Buchanan P."/>
            <person name="Buyck B."/>
            <person name="Bense V."/>
            <person name="Catcheside P."/>
            <person name="Chovatia M."/>
            <person name="Cooper J."/>
            <person name="Damon W."/>
            <person name="Desjardin D."/>
            <person name="Finy P."/>
            <person name="Geml J."/>
            <person name="Haridas S."/>
            <person name="Hughes K."/>
            <person name="Justo A."/>
            <person name="Karasinski D."/>
            <person name="Kautmanova I."/>
            <person name="Kiss B."/>
            <person name="Kocsube S."/>
            <person name="Kotiranta H."/>
            <person name="LaButti K.M."/>
            <person name="Lechner B.E."/>
            <person name="Liimatainen K."/>
            <person name="Lipzen A."/>
            <person name="Lukacs Z."/>
            <person name="Mihaltcheva S."/>
            <person name="Morgado L.N."/>
            <person name="Niskanen T."/>
            <person name="Noordeloos M.E."/>
            <person name="Ohm R.A."/>
            <person name="Ortiz-Santana B."/>
            <person name="Ovrebo C."/>
            <person name="Racz N."/>
            <person name="Riley R."/>
            <person name="Savchenko A."/>
            <person name="Shiryaev A."/>
            <person name="Soop K."/>
            <person name="Spirin V."/>
            <person name="Szebenyi C."/>
            <person name="Tomsovsky M."/>
            <person name="Tulloss R.E."/>
            <person name="Uehling J."/>
            <person name="Grigoriev I.V."/>
            <person name="Vagvolgyi C."/>
            <person name="Papp T."/>
            <person name="Martin F.M."/>
            <person name="Miettinen O."/>
            <person name="Hibbett D.S."/>
            <person name="Nagy L.G."/>
        </authorList>
    </citation>
    <scope>NUCLEOTIDE SEQUENCE [LARGE SCALE GENOMIC DNA]</scope>
    <source>
        <strain evidence="1 2">FP101781</strain>
    </source>
</reference>
<keyword evidence="2" id="KW-1185">Reference proteome</keyword>
<sequence length="526" mass="58603">MDHCLKIPEVIRFICDGLNSESAYSMALVARRFVEPALDVRWEIVPSLMSIVSCLPHDLWAVTTWEPSVKVAVLARAITPADLKRYLDVYARRIRTIRDWGKKVHVSSQVLQALQVATDFKPGALSPSLESFDTATLKPEVLEQTMGNYHSANIGSTIWLFVHPQMTALNISASSADPLYMSSIHLTATRLPNMKELTIAIGYESLEDPFVDRYLEASSWDQLETLHVHVDCADNIAYLEPSTIQRLARLPCLKELTLHDMLDVPQPLHVLDLGGRVPSLEPWPYPFLSLTTLSLNALVPSDIAAFLGYLPPKCKLTSLVCDTLNEGSDEDTQNIINMALDRCDHDKLKAFTMKVNDFGGEEDEVVELDEDGGLNIEPLLAFNKLHSLCIVIDGACRITPDIAAQMPAAWPEMKTMDFQSTFSTTQIPSIDHTHLLALIHGLPLLEHLGIRFNGTKISGHELVAGAPLPLKTLYVGDSPISSPSKTTSFIKANFSLREPPSIHWRKTWKIPLCRTRWEVVRTSCVP</sequence>
<comment type="caution">
    <text evidence="1">The sequence shown here is derived from an EMBL/GenBank/DDBJ whole genome shotgun (WGS) entry which is preliminary data.</text>
</comment>
<dbReference type="AlphaFoldDB" id="A0A4Y7TEW3"/>
<evidence type="ECO:0008006" key="3">
    <source>
        <dbReference type="Google" id="ProtNLM"/>
    </source>
</evidence>
<protein>
    <recommendedName>
        <fullName evidence="3">F-box domain-containing protein</fullName>
    </recommendedName>
</protein>
<evidence type="ECO:0000313" key="1">
    <source>
        <dbReference type="EMBL" id="TEB32494.1"/>
    </source>
</evidence>
<dbReference type="InterPro" id="IPR032675">
    <property type="entry name" value="LRR_dom_sf"/>
</dbReference>
<organism evidence="1 2">
    <name type="scientific">Coprinellus micaceus</name>
    <name type="common">Glistening ink-cap mushroom</name>
    <name type="synonym">Coprinus micaceus</name>
    <dbReference type="NCBI Taxonomy" id="71717"/>
    <lineage>
        <taxon>Eukaryota</taxon>
        <taxon>Fungi</taxon>
        <taxon>Dikarya</taxon>
        <taxon>Basidiomycota</taxon>
        <taxon>Agaricomycotina</taxon>
        <taxon>Agaricomycetes</taxon>
        <taxon>Agaricomycetidae</taxon>
        <taxon>Agaricales</taxon>
        <taxon>Agaricineae</taxon>
        <taxon>Psathyrellaceae</taxon>
        <taxon>Coprinellus</taxon>
    </lineage>
</organism>
<dbReference type="EMBL" id="QPFP01000015">
    <property type="protein sequence ID" value="TEB32494.1"/>
    <property type="molecule type" value="Genomic_DNA"/>
</dbReference>